<dbReference type="RefSeq" id="WP_109585611.1">
    <property type="nucleotide sequence ID" value="NZ_CAJPUX010000013.1"/>
</dbReference>
<name>A0A316EKA5_9BURK</name>
<keyword evidence="3" id="KW-1185">Reference proteome</keyword>
<evidence type="ECO:0000259" key="1">
    <source>
        <dbReference type="Pfam" id="PF16220"/>
    </source>
</evidence>
<proteinExistence type="predicted"/>
<evidence type="ECO:0000313" key="2">
    <source>
        <dbReference type="EMBL" id="PWK30771.1"/>
    </source>
</evidence>
<sequence length="85" mass="9480">MGELHKTGDDPVWDAALGWVMLMRDQQLDAQAEQRLLDWLGTSPRHAEQFRQALVVWQVTGKLSPELTAAIDPQRATKGNDAAAR</sequence>
<dbReference type="AlphaFoldDB" id="A0A316EKA5"/>
<organism evidence="2 3">
    <name type="scientific">Cupriavidus plantarum</name>
    <dbReference type="NCBI Taxonomy" id="942865"/>
    <lineage>
        <taxon>Bacteria</taxon>
        <taxon>Pseudomonadati</taxon>
        <taxon>Pseudomonadota</taxon>
        <taxon>Betaproteobacteria</taxon>
        <taxon>Burkholderiales</taxon>
        <taxon>Burkholderiaceae</taxon>
        <taxon>Cupriavidus</taxon>
    </lineage>
</organism>
<dbReference type="Pfam" id="PF16220">
    <property type="entry name" value="DUF4880"/>
    <property type="match status" value="1"/>
</dbReference>
<dbReference type="EMBL" id="QGGT01000012">
    <property type="protein sequence ID" value="PWK30771.1"/>
    <property type="molecule type" value="Genomic_DNA"/>
</dbReference>
<dbReference type="OrthoDB" id="9771237at2"/>
<feature type="domain" description="FecR N-terminal" evidence="1">
    <location>
        <begin position="14"/>
        <end position="53"/>
    </location>
</feature>
<dbReference type="InterPro" id="IPR032623">
    <property type="entry name" value="FecR_N"/>
</dbReference>
<comment type="caution">
    <text evidence="2">The sequence shown here is derived from an EMBL/GenBank/DDBJ whole genome shotgun (WGS) entry which is preliminary data.</text>
</comment>
<accession>A0A316EKA5</accession>
<gene>
    <name evidence="2" type="ORF">C7419_1125</name>
</gene>
<protein>
    <submittedName>
        <fullName evidence="2">Uncharacterized protein DUF4880</fullName>
    </submittedName>
</protein>
<dbReference type="GeneID" id="98344009"/>
<evidence type="ECO:0000313" key="3">
    <source>
        <dbReference type="Proteomes" id="UP000245754"/>
    </source>
</evidence>
<reference evidence="2 3" key="1">
    <citation type="submission" date="2018-05" db="EMBL/GenBank/DDBJ databases">
        <title>Genomic Encyclopedia of Type Strains, Phase IV (KMG-V): Genome sequencing to study the core and pangenomes of soil and plant-associated prokaryotes.</title>
        <authorList>
            <person name="Whitman W."/>
        </authorList>
    </citation>
    <scope>NUCLEOTIDE SEQUENCE [LARGE SCALE GENOMIC DNA]</scope>
    <source>
        <strain evidence="2 3">SLV-132</strain>
    </source>
</reference>
<dbReference type="Proteomes" id="UP000245754">
    <property type="component" value="Unassembled WGS sequence"/>
</dbReference>